<dbReference type="GO" id="GO:0006950">
    <property type="term" value="P:response to stress"/>
    <property type="evidence" value="ECO:0007669"/>
    <property type="project" value="UniProtKB-ARBA"/>
</dbReference>
<feature type="domain" description="Thioredoxin" evidence="7">
    <location>
        <begin position="7"/>
        <end position="121"/>
    </location>
</feature>
<dbReference type="InterPro" id="IPR013766">
    <property type="entry name" value="Thioredoxin_domain"/>
</dbReference>
<accession>A0A6S6QSB1</accession>
<dbReference type="AlphaFoldDB" id="A0A6S6QSB1"/>
<proteinExistence type="inferred from homology"/>
<dbReference type="FunFam" id="3.40.30.10:FF:000001">
    <property type="entry name" value="Thioredoxin"/>
    <property type="match status" value="1"/>
</dbReference>
<evidence type="ECO:0000259" key="7">
    <source>
        <dbReference type="PROSITE" id="PS51352"/>
    </source>
</evidence>
<keyword evidence="2" id="KW-0813">Transport</keyword>
<dbReference type="Pfam" id="PF14559">
    <property type="entry name" value="TPR_19"/>
    <property type="match status" value="1"/>
</dbReference>
<dbReference type="PANTHER" id="PTHR45663">
    <property type="entry name" value="GEO12009P1"/>
    <property type="match status" value="1"/>
</dbReference>
<evidence type="ECO:0000313" key="9">
    <source>
        <dbReference type="Proteomes" id="UP000515317"/>
    </source>
</evidence>
<dbReference type="InterPro" id="IPR036249">
    <property type="entry name" value="Thioredoxin-like_sf"/>
</dbReference>
<evidence type="ECO:0000256" key="4">
    <source>
        <dbReference type="ARBA" id="ARBA00023157"/>
    </source>
</evidence>
<dbReference type="PROSITE" id="PS51352">
    <property type="entry name" value="THIOREDOXIN_2"/>
    <property type="match status" value="1"/>
</dbReference>
<keyword evidence="9" id="KW-1185">Reference proteome</keyword>
<evidence type="ECO:0000313" key="8">
    <source>
        <dbReference type="EMBL" id="BCJ89348.1"/>
    </source>
</evidence>
<keyword evidence="5" id="KW-0676">Redox-active center</keyword>
<dbReference type="KEGG" id="tso:IZ6_00830"/>
<dbReference type="Pfam" id="PF14561">
    <property type="entry name" value="TPR_20"/>
    <property type="match status" value="1"/>
</dbReference>
<dbReference type="InterPro" id="IPR017937">
    <property type="entry name" value="Thioredoxin_CS"/>
</dbReference>
<dbReference type="Gene3D" id="1.25.40.10">
    <property type="entry name" value="Tetratricopeptide repeat domain"/>
    <property type="match status" value="2"/>
</dbReference>
<dbReference type="GO" id="GO:0005829">
    <property type="term" value="C:cytosol"/>
    <property type="evidence" value="ECO:0007669"/>
    <property type="project" value="TreeGrafter"/>
</dbReference>
<dbReference type="PRINTS" id="PR00421">
    <property type="entry name" value="THIOREDOXIN"/>
</dbReference>
<dbReference type="SUPFAM" id="SSF52833">
    <property type="entry name" value="Thioredoxin-like"/>
    <property type="match status" value="1"/>
</dbReference>
<dbReference type="InterPro" id="IPR005746">
    <property type="entry name" value="Thioredoxin"/>
</dbReference>
<dbReference type="Pfam" id="PF00085">
    <property type="entry name" value="Thioredoxin"/>
    <property type="match status" value="1"/>
</dbReference>
<dbReference type="PROSITE" id="PS00194">
    <property type="entry name" value="THIOREDOXIN_1"/>
    <property type="match status" value="1"/>
</dbReference>
<sequence length="300" mass="32013">MAFTDVSAPGSSALVKDTTTKDFGVDVVQESRNQPVLVDFWAPWCGPCTQLGPIIEKAVREAGGKVKLVKMNTDEHPTIAGQLGIKSLPSVIAFVNGQPVDGFVGAQPESQIKAFIDKLTKPLDQASLNQFLDEADQLLAAGDLPGAAELFGGVLAQSPNDVRAMAGLIRVQLQAGDLEGAKNLLASIPPDKANDPALAAIRAQIELADNAPDESEIAAFEAALAKNANDHQARHDLAAALAAAGRKEEAVDHLLTIIRKDRNWNEDGARKQLVQLFEAWGPTDEWTVSGRRRLSSILFS</sequence>
<dbReference type="CDD" id="cd02947">
    <property type="entry name" value="TRX_family"/>
    <property type="match status" value="1"/>
</dbReference>
<evidence type="ECO:0000256" key="5">
    <source>
        <dbReference type="ARBA" id="ARBA00023284"/>
    </source>
</evidence>
<reference evidence="8 9" key="1">
    <citation type="submission" date="2020-08" db="EMBL/GenBank/DDBJ databases">
        <title>Genome sequence of Rhizobiales bacterium strain IZ6.</title>
        <authorList>
            <person name="Nakai R."/>
            <person name="Naganuma T."/>
        </authorList>
    </citation>
    <scope>NUCLEOTIDE SEQUENCE [LARGE SCALE GENOMIC DNA]</scope>
    <source>
        <strain evidence="8 9">IZ6</strain>
    </source>
</reference>
<name>A0A6S6QSB1_9HYPH</name>
<dbReference type="NCBIfam" id="TIGR01068">
    <property type="entry name" value="thioredoxin"/>
    <property type="match status" value="1"/>
</dbReference>
<comment type="similarity">
    <text evidence="1">Belongs to the thioredoxin family.</text>
</comment>
<protein>
    <recommendedName>
        <fullName evidence="6">Thioredoxin</fullName>
    </recommendedName>
</protein>
<organism evidence="8 9">
    <name type="scientific">Terrihabitans soli</name>
    <dbReference type="NCBI Taxonomy" id="708113"/>
    <lineage>
        <taxon>Bacteria</taxon>
        <taxon>Pseudomonadati</taxon>
        <taxon>Pseudomonadota</taxon>
        <taxon>Alphaproteobacteria</taxon>
        <taxon>Hyphomicrobiales</taxon>
        <taxon>Terrihabitans</taxon>
    </lineage>
</organism>
<evidence type="ECO:0000256" key="1">
    <source>
        <dbReference type="ARBA" id="ARBA00008987"/>
    </source>
</evidence>
<dbReference type="EMBL" id="AP023361">
    <property type="protein sequence ID" value="BCJ89348.1"/>
    <property type="molecule type" value="Genomic_DNA"/>
</dbReference>
<keyword evidence="3" id="KW-0249">Electron transport</keyword>
<evidence type="ECO:0000256" key="3">
    <source>
        <dbReference type="ARBA" id="ARBA00022982"/>
    </source>
</evidence>
<dbReference type="InterPro" id="IPR011990">
    <property type="entry name" value="TPR-like_helical_dom_sf"/>
</dbReference>
<gene>
    <name evidence="8" type="primary">trxA_1</name>
    <name evidence="8" type="ORF">IZ6_00830</name>
</gene>
<dbReference type="GO" id="GO:0015035">
    <property type="term" value="F:protein-disulfide reductase activity"/>
    <property type="evidence" value="ECO:0007669"/>
    <property type="project" value="UniProtKB-UniRule"/>
</dbReference>
<evidence type="ECO:0000256" key="2">
    <source>
        <dbReference type="ARBA" id="ARBA00022448"/>
    </source>
</evidence>
<dbReference type="SUPFAM" id="SSF48452">
    <property type="entry name" value="TPR-like"/>
    <property type="match status" value="1"/>
</dbReference>
<dbReference type="GO" id="GO:0045454">
    <property type="term" value="P:cell redox homeostasis"/>
    <property type="evidence" value="ECO:0007669"/>
    <property type="project" value="TreeGrafter"/>
</dbReference>
<dbReference type="Gene3D" id="3.40.30.10">
    <property type="entry name" value="Glutaredoxin"/>
    <property type="match status" value="1"/>
</dbReference>
<evidence type="ECO:0000256" key="6">
    <source>
        <dbReference type="NCBIfam" id="TIGR01068"/>
    </source>
</evidence>
<dbReference type="Proteomes" id="UP000515317">
    <property type="component" value="Chromosome"/>
</dbReference>
<keyword evidence="4" id="KW-1015">Disulfide bond</keyword>
<dbReference type="PANTHER" id="PTHR45663:SF11">
    <property type="entry name" value="GEO12009P1"/>
    <property type="match status" value="1"/>
</dbReference>
<dbReference type="RefSeq" id="WP_222876066.1">
    <property type="nucleotide sequence ID" value="NZ_AP023361.1"/>
</dbReference>